<proteinExistence type="predicted"/>
<evidence type="ECO:0000313" key="2">
    <source>
        <dbReference type="Proteomes" id="UP000654482"/>
    </source>
</evidence>
<gene>
    <name evidence="1" type="ORF">IQ249_09115</name>
</gene>
<accession>A0A8J7ITT0</accession>
<comment type="caution">
    <text evidence="1">The sequence shown here is derived from an EMBL/GenBank/DDBJ whole genome shotgun (WGS) entry which is preliminary data.</text>
</comment>
<organism evidence="1 2">
    <name type="scientific">Lusitaniella coriacea LEGE 07157</name>
    <dbReference type="NCBI Taxonomy" id="945747"/>
    <lineage>
        <taxon>Bacteria</taxon>
        <taxon>Bacillati</taxon>
        <taxon>Cyanobacteriota</taxon>
        <taxon>Cyanophyceae</taxon>
        <taxon>Spirulinales</taxon>
        <taxon>Lusitaniellaceae</taxon>
        <taxon>Lusitaniella</taxon>
    </lineage>
</organism>
<evidence type="ECO:0000313" key="1">
    <source>
        <dbReference type="EMBL" id="MBE9116053.1"/>
    </source>
</evidence>
<protein>
    <submittedName>
        <fullName evidence="1">Uncharacterized protein</fullName>
    </submittedName>
</protein>
<dbReference type="EMBL" id="JADEWZ010000011">
    <property type="protein sequence ID" value="MBE9116053.1"/>
    <property type="molecule type" value="Genomic_DNA"/>
</dbReference>
<dbReference type="Proteomes" id="UP000654482">
    <property type="component" value="Unassembled WGS sequence"/>
</dbReference>
<keyword evidence="2" id="KW-1185">Reference proteome</keyword>
<reference evidence="1" key="1">
    <citation type="submission" date="2020-10" db="EMBL/GenBank/DDBJ databases">
        <authorList>
            <person name="Castelo-Branco R."/>
            <person name="Eusebio N."/>
            <person name="Adriana R."/>
            <person name="Vieira A."/>
            <person name="Brugerolle De Fraissinette N."/>
            <person name="Rezende De Castro R."/>
            <person name="Schneider M.P."/>
            <person name="Vasconcelos V."/>
            <person name="Leao P.N."/>
        </authorList>
    </citation>
    <scope>NUCLEOTIDE SEQUENCE</scope>
    <source>
        <strain evidence="1">LEGE 07157</strain>
    </source>
</reference>
<dbReference type="AlphaFoldDB" id="A0A8J7ITT0"/>
<dbReference type="RefSeq" id="WP_194029146.1">
    <property type="nucleotide sequence ID" value="NZ_JADEWZ010000011.1"/>
</dbReference>
<sequence>MRYWSLFFSASVPVFGLLSGGAIAKETINPTLQLAQASPIEENSSLNDPFWLQAQELIWEQLQILQLFEQGMRPSPGESVNIARSPFNAQQLQTAREQLYVHLLKVERFLRAGNFLPQLACQDRPVPSPTLSSSRQQVYCALYYAAEQLEPFVPDLDRSMPLFSEVELAATPSPTTQLPRSFGFSVGGPLNLPSLPSEAPEPTLIGQPAKQPEVGDNAPRWGLVPNTEAIYAIATSRRLLVAARSLFPAATAPATTPGTLSYARLYPAEAQRYQEVLEQPNTGIATISATSASPLDLNQLRNSLLPVASSENLPLVPLNSLADGFIPRLALRLEGNEITIASTPLIYGFLVDVGDRDLENFSEIAEIDELSEVEREFFLNYRPPEELRAIQTDQRRFFFGKLGIEGLEDARPPVVAYAPAKLNHTYVLRLIQYQLPEVILKDEPIHRARRRFTDRILETPSSDLSIVLRPIRKDADGSYVVLWKILDRFPEPEITDLEQYVDFQ</sequence>
<name>A0A8J7ITT0_9CYAN</name>